<feature type="transmembrane region" description="Helical" evidence="7">
    <location>
        <begin position="20"/>
        <end position="38"/>
    </location>
</feature>
<dbReference type="InterPro" id="IPR036259">
    <property type="entry name" value="MFS_trans_sf"/>
</dbReference>
<keyword evidence="9" id="KW-1185">Reference proteome</keyword>
<sequence>MEKEDKRTEWGRKCSQGCLIPQRVVVALMGFLALMFAYTNRVSISHVITELVVPKSRVSVNGTSTGVCPGEAKVTSTGEADYSKRYKWSEELQGFILGSFYIGYLITHLPGGILADRFGAKWVLGICMLISAICTLATPFAITVGHQWGLVAVRIIMGLAQGPLFPSVTTLLSHWVPKKERGTLSTICYSGVTAGTVASNLGSGFMLYYMHWSACLYIFGAGTILWVLLFLLICYSNPSKHPCIRLKEKAYLEEEIPMKNDKPPIPWKKMLLNVPLIAAILGQIGHDWGYFVMITCLPKFMADVLGLSIRSNGIMTSLPFIAMFISSICCGILSDWLVRTGKMSLNLERKLFNFIGALGPGALTVIASYSGCNDKVVVVVFVLAMFTMGGYYAGQKLSPMDMSPTFSGTLNAICNGLGSLAGLAAPPIVGLMTPQATESQWHGVFWLGLVILVLSGIIFWIWGSADVQPYDPNYQSKQA</sequence>
<feature type="transmembrane region" description="Helical" evidence="7">
    <location>
        <begin position="122"/>
        <end position="142"/>
    </location>
</feature>
<evidence type="ECO:0000256" key="6">
    <source>
        <dbReference type="ARBA" id="ARBA00023136"/>
    </source>
</evidence>
<dbReference type="SUPFAM" id="SSF103473">
    <property type="entry name" value="MFS general substrate transporter"/>
    <property type="match status" value="1"/>
</dbReference>
<dbReference type="PANTHER" id="PTHR11662:SF415">
    <property type="entry name" value="AT30085P-RELATED"/>
    <property type="match status" value="1"/>
</dbReference>
<dbReference type="Proteomes" id="UP000504633">
    <property type="component" value="Unplaced"/>
</dbReference>
<dbReference type="Pfam" id="PF07690">
    <property type="entry name" value="MFS_1"/>
    <property type="match status" value="1"/>
</dbReference>
<feature type="transmembrane region" description="Helical" evidence="7">
    <location>
        <begin position="216"/>
        <end position="235"/>
    </location>
</feature>
<feature type="transmembrane region" description="Helical" evidence="7">
    <location>
        <begin position="187"/>
        <end position="210"/>
    </location>
</feature>
<evidence type="ECO:0000313" key="10">
    <source>
        <dbReference type="RefSeq" id="XP_023164007.2"/>
    </source>
</evidence>
<dbReference type="RefSeq" id="XP_023164007.2">
    <property type="nucleotide sequence ID" value="XM_023308239.2"/>
</dbReference>
<dbReference type="InterPro" id="IPR050382">
    <property type="entry name" value="MFS_Na/Anion_cotransporter"/>
</dbReference>
<dbReference type="InterPro" id="IPR020846">
    <property type="entry name" value="MFS_dom"/>
</dbReference>
<dbReference type="FunFam" id="1.20.1250.20:FF:000423">
    <property type="entry name" value="Putative inorganic phosphate cotransporter-like Protein"/>
    <property type="match status" value="1"/>
</dbReference>
<keyword evidence="3 7" id="KW-0812">Transmembrane</keyword>
<dbReference type="PROSITE" id="PS50850">
    <property type="entry name" value="MFS"/>
    <property type="match status" value="1"/>
</dbReference>
<feature type="transmembrane region" description="Helical" evidence="7">
    <location>
        <begin position="92"/>
        <end position="115"/>
    </location>
</feature>
<accession>A0A6J1LHJ4</accession>
<feature type="domain" description="Major facilitator superfamily (MFS) profile" evidence="8">
    <location>
        <begin position="25"/>
        <end position="467"/>
    </location>
</feature>
<evidence type="ECO:0000259" key="8">
    <source>
        <dbReference type="PROSITE" id="PS50850"/>
    </source>
</evidence>
<dbReference type="FunFam" id="1.20.1250.20:FF:000003">
    <property type="entry name" value="Solute carrier family 17 member 3"/>
    <property type="match status" value="1"/>
</dbReference>
<keyword evidence="4" id="KW-0769">Symport</keyword>
<evidence type="ECO:0000313" key="9">
    <source>
        <dbReference type="Proteomes" id="UP000504633"/>
    </source>
</evidence>
<feature type="transmembrane region" description="Helical" evidence="7">
    <location>
        <begin position="148"/>
        <end position="175"/>
    </location>
</feature>
<feature type="transmembrane region" description="Helical" evidence="7">
    <location>
        <begin position="350"/>
        <end position="370"/>
    </location>
</feature>
<dbReference type="OMA" id="FWIWGTA"/>
<evidence type="ECO:0000256" key="3">
    <source>
        <dbReference type="ARBA" id="ARBA00022692"/>
    </source>
</evidence>
<feature type="transmembrane region" description="Helical" evidence="7">
    <location>
        <begin position="314"/>
        <end position="338"/>
    </location>
</feature>
<feature type="transmembrane region" description="Helical" evidence="7">
    <location>
        <begin position="406"/>
        <end position="429"/>
    </location>
</feature>
<name>A0A6J1LHJ4_DROHY</name>
<dbReference type="GO" id="GO:0015293">
    <property type="term" value="F:symporter activity"/>
    <property type="evidence" value="ECO:0007669"/>
    <property type="project" value="UniProtKB-KW"/>
</dbReference>
<evidence type="ECO:0000256" key="7">
    <source>
        <dbReference type="SAM" id="Phobius"/>
    </source>
</evidence>
<keyword evidence="6 7" id="KW-0472">Membrane</keyword>
<reference evidence="10" key="1">
    <citation type="submission" date="2025-08" db="UniProtKB">
        <authorList>
            <consortium name="RefSeq"/>
        </authorList>
    </citation>
    <scope>IDENTIFICATION</scope>
    <source>
        <strain evidence="10">15085-1641.00</strain>
        <tissue evidence="10">Whole body</tissue>
    </source>
</reference>
<dbReference type="GO" id="GO:0006820">
    <property type="term" value="P:monoatomic anion transport"/>
    <property type="evidence" value="ECO:0007669"/>
    <property type="project" value="TreeGrafter"/>
</dbReference>
<dbReference type="PANTHER" id="PTHR11662">
    <property type="entry name" value="SOLUTE CARRIER FAMILY 17"/>
    <property type="match status" value="1"/>
</dbReference>
<keyword evidence="5 7" id="KW-1133">Transmembrane helix</keyword>
<feature type="transmembrane region" description="Helical" evidence="7">
    <location>
        <begin position="376"/>
        <end position="394"/>
    </location>
</feature>
<protein>
    <submittedName>
        <fullName evidence="10">Inorganic phosphate cotransporter</fullName>
    </submittedName>
</protein>
<dbReference type="AlphaFoldDB" id="A0A6J1LHJ4"/>
<dbReference type="KEGG" id="dhe:111594785"/>
<evidence type="ECO:0000256" key="5">
    <source>
        <dbReference type="ARBA" id="ARBA00022989"/>
    </source>
</evidence>
<dbReference type="Gene3D" id="1.20.1250.20">
    <property type="entry name" value="MFS general substrate transporter like domains"/>
    <property type="match status" value="2"/>
</dbReference>
<feature type="transmembrane region" description="Helical" evidence="7">
    <location>
        <begin position="441"/>
        <end position="462"/>
    </location>
</feature>
<organism evidence="9 10">
    <name type="scientific">Drosophila hydei</name>
    <name type="common">Fruit fly</name>
    <dbReference type="NCBI Taxonomy" id="7224"/>
    <lineage>
        <taxon>Eukaryota</taxon>
        <taxon>Metazoa</taxon>
        <taxon>Ecdysozoa</taxon>
        <taxon>Arthropoda</taxon>
        <taxon>Hexapoda</taxon>
        <taxon>Insecta</taxon>
        <taxon>Pterygota</taxon>
        <taxon>Neoptera</taxon>
        <taxon>Endopterygota</taxon>
        <taxon>Diptera</taxon>
        <taxon>Brachycera</taxon>
        <taxon>Muscomorpha</taxon>
        <taxon>Ephydroidea</taxon>
        <taxon>Drosophilidae</taxon>
        <taxon>Drosophila</taxon>
    </lineage>
</organism>
<evidence type="ECO:0000256" key="2">
    <source>
        <dbReference type="ARBA" id="ARBA00022448"/>
    </source>
</evidence>
<evidence type="ECO:0000256" key="4">
    <source>
        <dbReference type="ARBA" id="ARBA00022847"/>
    </source>
</evidence>
<dbReference type="OrthoDB" id="2985014at2759"/>
<proteinExistence type="predicted"/>
<dbReference type="GeneID" id="111594785"/>
<comment type="subcellular location">
    <subcellularLocation>
        <location evidence="1">Membrane</location>
        <topology evidence="1">Multi-pass membrane protein</topology>
    </subcellularLocation>
</comment>
<dbReference type="GO" id="GO:0016020">
    <property type="term" value="C:membrane"/>
    <property type="evidence" value="ECO:0007669"/>
    <property type="project" value="UniProtKB-SubCell"/>
</dbReference>
<keyword evidence="2" id="KW-0813">Transport</keyword>
<gene>
    <name evidence="10" type="primary">LOC111594785</name>
</gene>
<evidence type="ECO:0000256" key="1">
    <source>
        <dbReference type="ARBA" id="ARBA00004141"/>
    </source>
</evidence>
<dbReference type="InterPro" id="IPR011701">
    <property type="entry name" value="MFS"/>
</dbReference>